<feature type="transmembrane region" description="Helical" evidence="1">
    <location>
        <begin position="7"/>
        <end position="30"/>
    </location>
</feature>
<keyword evidence="1" id="KW-1133">Transmembrane helix</keyword>
<dbReference type="InterPro" id="IPR003425">
    <property type="entry name" value="CCB3/YggT"/>
</dbReference>
<sequence>MVQIAQILMILLTVLRWIIVIQIVMSWLIAFNVVNTGNELVRNVMYALDRITDPIYRPIRRVMPDLGALDLSPMVVLLGIVIIQQVLLPPLMFG</sequence>
<evidence type="ECO:0000313" key="2">
    <source>
        <dbReference type="EMBL" id="MFC3440732.1"/>
    </source>
</evidence>
<evidence type="ECO:0000256" key="1">
    <source>
        <dbReference type="SAM" id="Phobius"/>
    </source>
</evidence>
<dbReference type="Proteomes" id="UP001595681">
    <property type="component" value="Unassembled WGS sequence"/>
</dbReference>
<keyword evidence="3" id="KW-1185">Reference proteome</keyword>
<feature type="transmembrane region" description="Helical" evidence="1">
    <location>
        <begin position="71"/>
        <end position="93"/>
    </location>
</feature>
<protein>
    <submittedName>
        <fullName evidence="2">YggT family protein</fullName>
    </submittedName>
</protein>
<evidence type="ECO:0000313" key="3">
    <source>
        <dbReference type="Proteomes" id="UP001595681"/>
    </source>
</evidence>
<gene>
    <name evidence="2" type="ORF">ACFOKF_05880</name>
</gene>
<organism evidence="2 3">
    <name type="scientific">Sphingobium rhizovicinum</name>
    <dbReference type="NCBI Taxonomy" id="432308"/>
    <lineage>
        <taxon>Bacteria</taxon>
        <taxon>Pseudomonadati</taxon>
        <taxon>Pseudomonadota</taxon>
        <taxon>Alphaproteobacteria</taxon>
        <taxon>Sphingomonadales</taxon>
        <taxon>Sphingomonadaceae</taxon>
        <taxon>Sphingobium</taxon>
    </lineage>
</organism>
<reference evidence="3" key="1">
    <citation type="journal article" date="2019" name="Int. J. Syst. Evol. Microbiol.">
        <title>The Global Catalogue of Microorganisms (GCM) 10K type strain sequencing project: providing services to taxonomists for standard genome sequencing and annotation.</title>
        <authorList>
            <consortium name="The Broad Institute Genomics Platform"/>
            <consortium name="The Broad Institute Genome Sequencing Center for Infectious Disease"/>
            <person name="Wu L."/>
            <person name="Ma J."/>
        </authorList>
    </citation>
    <scope>NUCLEOTIDE SEQUENCE [LARGE SCALE GENOMIC DNA]</scope>
    <source>
        <strain evidence="3">CCM 7491</strain>
    </source>
</reference>
<keyword evidence="1" id="KW-0472">Membrane</keyword>
<dbReference type="EMBL" id="JBHRVU010000004">
    <property type="protein sequence ID" value="MFC3440732.1"/>
    <property type="molecule type" value="Genomic_DNA"/>
</dbReference>
<comment type="caution">
    <text evidence="2">The sequence shown here is derived from an EMBL/GenBank/DDBJ whole genome shotgun (WGS) entry which is preliminary data.</text>
</comment>
<accession>A0ABV7NEE2</accession>
<proteinExistence type="predicted"/>
<dbReference type="RefSeq" id="WP_298394473.1">
    <property type="nucleotide sequence ID" value="NZ_JBHRVU010000004.1"/>
</dbReference>
<name>A0ABV7NEE2_9SPHN</name>
<dbReference type="Pfam" id="PF02325">
    <property type="entry name" value="CCB3_YggT"/>
    <property type="match status" value="1"/>
</dbReference>
<keyword evidence="1" id="KW-0812">Transmembrane</keyword>